<dbReference type="STRING" id="477680.SAMN05421788_102507"/>
<gene>
    <name evidence="1" type="ORF">SAMN05421788_102507</name>
</gene>
<dbReference type="OrthoDB" id="644173at2"/>
<sequence>MIQPFFSEAAEVIEATHYMPAISIILPFEPKMAGKHELKHRLHLAVLTVHKQLAKNYSKDKVLAVNAKLEEAINTIDYSSYKKSIAIYVSPVFQKIYYLDIAVEEKIIIDETFEIRDLVFSKKDLHKYLVLVLNEDHYRFIIGNTTQFIHIINSVKETEAVHRDLPSQTGNFSDTASQDEIDRNKFLLLADLCLGRVLLSHDLPLFILGPEQVIGHFKQISHHHKRVIQYVSGSFEKAGEQEIGKVLAPYVANWKRVCQQNVLHKLAMAVNENKITAGIHNVWRDAQHKNGSLLVVEKNFMYPAMKDIAADDVIEPLEEEVATPFYIKDAVDDVIEQVLINGGDVEFVDEGLLTAYQKIALIRFF</sequence>
<reference evidence="2" key="1">
    <citation type="submission" date="2017-01" db="EMBL/GenBank/DDBJ databases">
        <authorList>
            <person name="Varghese N."/>
            <person name="Submissions S."/>
        </authorList>
    </citation>
    <scope>NUCLEOTIDE SEQUENCE [LARGE SCALE GENOMIC DNA]</scope>
    <source>
        <strain evidence="2">DSM 21054</strain>
    </source>
</reference>
<dbReference type="EMBL" id="FTOR01000002">
    <property type="protein sequence ID" value="SIS98734.1"/>
    <property type="molecule type" value="Genomic_DNA"/>
</dbReference>
<accession>A0A173MH91</accession>
<dbReference type="RefSeq" id="WP_076378304.1">
    <property type="nucleotide sequence ID" value="NZ_AP017422.1"/>
</dbReference>
<dbReference type="AlphaFoldDB" id="A0A173MH91"/>
<organism evidence="1 2">
    <name type="scientific">Filimonas lacunae</name>
    <dbReference type="NCBI Taxonomy" id="477680"/>
    <lineage>
        <taxon>Bacteria</taxon>
        <taxon>Pseudomonadati</taxon>
        <taxon>Bacteroidota</taxon>
        <taxon>Chitinophagia</taxon>
        <taxon>Chitinophagales</taxon>
        <taxon>Chitinophagaceae</taxon>
        <taxon>Filimonas</taxon>
    </lineage>
</organism>
<protein>
    <recommendedName>
        <fullName evidence="3">Peptide chain release factor 1 (ERF1)</fullName>
    </recommendedName>
</protein>
<dbReference type="Proteomes" id="UP000186917">
    <property type="component" value="Unassembled WGS sequence"/>
</dbReference>
<dbReference type="Pfam" id="PF18845">
    <property type="entry name" value="baeRF_family3"/>
    <property type="match status" value="1"/>
</dbReference>
<dbReference type="KEGG" id="fln:FLA_2879"/>
<evidence type="ECO:0000313" key="1">
    <source>
        <dbReference type="EMBL" id="SIS98734.1"/>
    </source>
</evidence>
<evidence type="ECO:0008006" key="3">
    <source>
        <dbReference type="Google" id="ProtNLM"/>
    </source>
</evidence>
<name>A0A173MH91_9BACT</name>
<proteinExistence type="predicted"/>
<evidence type="ECO:0000313" key="2">
    <source>
        <dbReference type="Proteomes" id="UP000186917"/>
    </source>
</evidence>
<dbReference type="InterPro" id="IPR041289">
    <property type="entry name" value="Bact_RF_family3"/>
</dbReference>
<keyword evidence="2" id="KW-1185">Reference proteome</keyword>